<keyword evidence="1" id="KW-0805">Transcription regulation</keyword>
<evidence type="ECO:0000256" key="3">
    <source>
        <dbReference type="ARBA" id="ARBA00023163"/>
    </source>
</evidence>
<feature type="domain" description="HTH araC/xylS-type" evidence="4">
    <location>
        <begin position="15"/>
        <end position="114"/>
    </location>
</feature>
<reference evidence="5" key="1">
    <citation type="submission" date="2023-07" db="EMBL/GenBank/DDBJ databases">
        <title>Two novel species in the genus Flavivirga.</title>
        <authorList>
            <person name="Kwon K."/>
        </authorList>
    </citation>
    <scope>NUCLEOTIDE SEQUENCE</scope>
    <source>
        <strain evidence="5">KACC 14158</strain>
    </source>
</reference>
<dbReference type="Proteomes" id="UP001176806">
    <property type="component" value="Unassembled WGS sequence"/>
</dbReference>
<dbReference type="InterPro" id="IPR011256">
    <property type="entry name" value="Reg_factor_effector_dom_sf"/>
</dbReference>
<dbReference type="Pfam" id="PF06445">
    <property type="entry name" value="GyrI-like"/>
    <property type="match status" value="1"/>
</dbReference>
<dbReference type="InterPro" id="IPR054269">
    <property type="entry name" value="DUF7000"/>
</dbReference>
<dbReference type="SUPFAM" id="SSF46689">
    <property type="entry name" value="Homeodomain-like"/>
    <property type="match status" value="2"/>
</dbReference>
<proteinExistence type="predicted"/>
<keyword evidence="6" id="KW-1185">Reference proteome</keyword>
<evidence type="ECO:0000313" key="5">
    <source>
        <dbReference type="EMBL" id="MDO5972986.1"/>
    </source>
</evidence>
<dbReference type="SUPFAM" id="SSF55136">
    <property type="entry name" value="Probable bacterial effector-binding domain"/>
    <property type="match status" value="1"/>
</dbReference>
<dbReference type="InterPro" id="IPR020449">
    <property type="entry name" value="Tscrpt_reg_AraC-type_HTH"/>
</dbReference>
<keyword evidence="3" id="KW-0804">Transcription</keyword>
<dbReference type="PROSITE" id="PS01124">
    <property type="entry name" value="HTH_ARAC_FAMILY_2"/>
    <property type="match status" value="1"/>
</dbReference>
<dbReference type="RefSeq" id="WP_303300042.1">
    <property type="nucleotide sequence ID" value="NZ_BAABDA010000042.1"/>
</dbReference>
<comment type="caution">
    <text evidence="5">The sequence shown here is derived from an EMBL/GenBank/DDBJ whole genome shotgun (WGS) entry which is preliminary data.</text>
</comment>
<dbReference type="EMBL" id="JAUOEL010000001">
    <property type="protein sequence ID" value="MDO5972986.1"/>
    <property type="molecule type" value="Genomic_DNA"/>
</dbReference>
<evidence type="ECO:0000256" key="2">
    <source>
        <dbReference type="ARBA" id="ARBA00023125"/>
    </source>
</evidence>
<dbReference type="InterPro" id="IPR050908">
    <property type="entry name" value="SmbC-like"/>
</dbReference>
<organism evidence="5 6">
    <name type="scientific">Flavivirga jejuensis</name>
    <dbReference type="NCBI Taxonomy" id="870487"/>
    <lineage>
        <taxon>Bacteria</taxon>
        <taxon>Pseudomonadati</taxon>
        <taxon>Bacteroidota</taxon>
        <taxon>Flavobacteriia</taxon>
        <taxon>Flavobacteriales</taxon>
        <taxon>Flavobacteriaceae</taxon>
        <taxon>Flavivirga</taxon>
    </lineage>
</organism>
<dbReference type="Gene3D" id="3.20.80.10">
    <property type="entry name" value="Regulatory factor, effector binding domain"/>
    <property type="match status" value="1"/>
</dbReference>
<evidence type="ECO:0000256" key="1">
    <source>
        <dbReference type="ARBA" id="ARBA00023015"/>
    </source>
</evidence>
<dbReference type="SMART" id="SM00871">
    <property type="entry name" value="AraC_E_bind"/>
    <property type="match status" value="1"/>
</dbReference>
<dbReference type="InterPro" id="IPR029442">
    <property type="entry name" value="GyrI-like"/>
</dbReference>
<dbReference type="SMART" id="SM00342">
    <property type="entry name" value="HTH_ARAC"/>
    <property type="match status" value="1"/>
</dbReference>
<dbReference type="PRINTS" id="PR00032">
    <property type="entry name" value="HTHARAC"/>
</dbReference>
<dbReference type="InterPro" id="IPR018060">
    <property type="entry name" value="HTH_AraC"/>
</dbReference>
<protein>
    <submittedName>
        <fullName evidence="5">AraC family transcriptional regulator</fullName>
    </submittedName>
</protein>
<dbReference type="PANTHER" id="PTHR40055">
    <property type="entry name" value="TRANSCRIPTIONAL REGULATOR YGIV-RELATED"/>
    <property type="match status" value="1"/>
</dbReference>
<dbReference type="InterPro" id="IPR018062">
    <property type="entry name" value="HTH_AraC-typ_CS"/>
</dbReference>
<gene>
    <name evidence="5" type="ORF">Q4Q40_02215</name>
</gene>
<sequence length="467" mass="55139">MKSNKTRKEYIKRVNYVLDFVEKNLDTDLSLERLSKKSNYSSFHFHRVFSIIVGETINEYINRKRVERIASILLVNTSTPIKELAYNYGFNSESSFSRTFKKYYRVSPTRFKSEGKTILRKIGIVPFTTEKYIRSIDNIKKWIDMNARITVKELEEIKLASIMHIGEFDKIGNMYQRLMKWGHTKKVLPTSDFKAITIYHDNPNVTQISKVRYSACVRVSKDINAEGEIRPFTIPKGNYAVGNFEIEANDISKAWESMSIWVIENNYNFRDGVYFEVYLNDHKTHPEQKFIIDICIPIEKFNKSNEVSNNENLSNCKNQTKQGQVHVDYHQLINYMKEIKMFFDKEYQTVFKLGAIYNGNPDFSYFSLTTEELKRLKLKFVIIFNHKKMCFNICLSGQNKSIRKKYWKLFKGSSWNKYHLAESIDDSLSIIDYTIVEEPNFDDTTILIKQIETESFKFINEIRNILE</sequence>
<dbReference type="InterPro" id="IPR009057">
    <property type="entry name" value="Homeodomain-like_sf"/>
</dbReference>
<dbReference type="PANTHER" id="PTHR40055:SF1">
    <property type="entry name" value="TRANSCRIPTIONAL REGULATOR YGIV-RELATED"/>
    <property type="match status" value="1"/>
</dbReference>
<keyword evidence="2" id="KW-0238">DNA-binding</keyword>
<name>A0ABT8WJ38_9FLAO</name>
<dbReference type="InterPro" id="IPR010499">
    <property type="entry name" value="AraC_E-bd"/>
</dbReference>
<dbReference type="Gene3D" id="1.10.10.60">
    <property type="entry name" value="Homeodomain-like"/>
    <property type="match status" value="2"/>
</dbReference>
<dbReference type="PROSITE" id="PS00041">
    <property type="entry name" value="HTH_ARAC_FAMILY_1"/>
    <property type="match status" value="1"/>
</dbReference>
<dbReference type="Pfam" id="PF22526">
    <property type="entry name" value="DUF7000"/>
    <property type="match status" value="1"/>
</dbReference>
<evidence type="ECO:0000313" key="6">
    <source>
        <dbReference type="Proteomes" id="UP001176806"/>
    </source>
</evidence>
<accession>A0ABT8WJ38</accession>
<dbReference type="Pfam" id="PF12833">
    <property type="entry name" value="HTH_18"/>
    <property type="match status" value="1"/>
</dbReference>
<evidence type="ECO:0000259" key="4">
    <source>
        <dbReference type="PROSITE" id="PS01124"/>
    </source>
</evidence>